<dbReference type="Gene3D" id="1.20.5.4010">
    <property type="match status" value="1"/>
</dbReference>
<evidence type="ECO:0000313" key="6">
    <source>
        <dbReference type="WBParaSite" id="ACRNAN_scaffold5709.g16436.t1"/>
    </source>
</evidence>
<dbReference type="PANTHER" id="PTHR11208">
    <property type="entry name" value="RNA-BINDING PROTEIN RELATED"/>
    <property type="match status" value="1"/>
</dbReference>
<dbReference type="AlphaFoldDB" id="A0A914E657"/>
<dbReference type="GO" id="GO:0003729">
    <property type="term" value="F:mRNA binding"/>
    <property type="evidence" value="ECO:0007669"/>
    <property type="project" value="TreeGrafter"/>
</dbReference>
<dbReference type="WBParaSite" id="ACRNAN_scaffold5709.g16436.t1">
    <property type="protein sequence ID" value="ACRNAN_scaffold5709.g16436.t1"/>
    <property type="gene ID" value="ACRNAN_scaffold5709.g16436"/>
</dbReference>
<organism evidence="5 6">
    <name type="scientific">Acrobeloides nanus</name>
    <dbReference type="NCBI Taxonomy" id="290746"/>
    <lineage>
        <taxon>Eukaryota</taxon>
        <taxon>Metazoa</taxon>
        <taxon>Ecdysozoa</taxon>
        <taxon>Nematoda</taxon>
        <taxon>Chromadorea</taxon>
        <taxon>Rhabditida</taxon>
        <taxon>Tylenchina</taxon>
        <taxon>Cephalobomorpha</taxon>
        <taxon>Cephaloboidea</taxon>
        <taxon>Cephalobidae</taxon>
        <taxon>Acrobeloides</taxon>
    </lineage>
</organism>
<dbReference type="GO" id="GO:0043186">
    <property type="term" value="C:P granule"/>
    <property type="evidence" value="ECO:0007669"/>
    <property type="project" value="UniProtKB-ARBA"/>
</dbReference>
<dbReference type="GO" id="GO:0048024">
    <property type="term" value="P:regulation of mRNA splicing, via spliceosome"/>
    <property type="evidence" value="ECO:0007669"/>
    <property type="project" value="TreeGrafter"/>
</dbReference>
<dbReference type="Pfam" id="PF16544">
    <property type="entry name" value="STAR_dimer"/>
    <property type="match status" value="1"/>
</dbReference>
<keyword evidence="5" id="KW-1185">Reference proteome</keyword>
<dbReference type="InterPro" id="IPR045071">
    <property type="entry name" value="BBP-like"/>
</dbReference>
<dbReference type="InterPro" id="IPR036612">
    <property type="entry name" value="KH_dom_type_1_sf"/>
</dbReference>
<dbReference type="Pfam" id="PF22675">
    <property type="entry name" value="KH-I_KHDC4-BBP"/>
    <property type="match status" value="1"/>
</dbReference>
<dbReference type="Gene3D" id="3.30.1370.10">
    <property type="entry name" value="K Homology domain, type 1"/>
    <property type="match status" value="1"/>
</dbReference>
<dbReference type="Proteomes" id="UP000887540">
    <property type="component" value="Unplaced"/>
</dbReference>
<dbReference type="FunFam" id="1.20.5.4010:FF:000002">
    <property type="entry name" value="Held out wings, isoform D"/>
    <property type="match status" value="1"/>
</dbReference>
<dbReference type="PROSITE" id="PS50084">
    <property type="entry name" value="KH_TYPE_1"/>
    <property type="match status" value="1"/>
</dbReference>
<reference evidence="6" key="1">
    <citation type="submission" date="2022-11" db="UniProtKB">
        <authorList>
            <consortium name="WormBaseParasite"/>
        </authorList>
    </citation>
    <scope>IDENTIFICATION</scope>
</reference>
<dbReference type="InterPro" id="IPR004087">
    <property type="entry name" value="KH_dom"/>
</dbReference>
<proteinExistence type="predicted"/>
<dbReference type="InterPro" id="IPR032377">
    <property type="entry name" value="STAR_dimer"/>
</dbReference>
<feature type="domain" description="K Homology" evidence="4">
    <location>
        <begin position="113"/>
        <end position="209"/>
    </location>
</feature>
<feature type="region of interest" description="Disordered" evidence="3">
    <location>
        <begin position="1"/>
        <end position="48"/>
    </location>
</feature>
<evidence type="ECO:0000256" key="3">
    <source>
        <dbReference type="SAM" id="MobiDB-lite"/>
    </source>
</evidence>
<dbReference type="GO" id="GO:0005634">
    <property type="term" value="C:nucleus"/>
    <property type="evidence" value="ECO:0007669"/>
    <property type="project" value="TreeGrafter"/>
</dbReference>
<dbReference type="SUPFAM" id="SSF54791">
    <property type="entry name" value="Eukaryotic type KH-domain (KH-domain type I)"/>
    <property type="match status" value="1"/>
</dbReference>
<dbReference type="GO" id="GO:0003727">
    <property type="term" value="F:single-stranded RNA binding"/>
    <property type="evidence" value="ECO:0007669"/>
    <property type="project" value="UniProtKB-ARBA"/>
</dbReference>
<evidence type="ECO:0000256" key="1">
    <source>
        <dbReference type="ARBA" id="ARBA00022884"/>
    </source>
</evidence>
<keyword evidence="1 2" id="KW-0694">RNA-binding</keyword>
<dbReference type="SMART" id="SM00322">
    <property type="entry name" value="KH"/>
    <property type="match status" value="1"/>
</dbReference>
<protein>
    <submittedName>
        <fullName evidence="6">K Homology domain-containing protein</fullName>
    </submittedName>
</protein>
<dbReference type="PANTHER" id="PTHR11208:SF147">
    <property type="entry name" value="RNA-BINDING PROTEIN ASD-2"/>
    <property type="match status" value="1"/>
</dbReference>
<sequence length="422" mass="45797">IHHPTLSSHSISPAYHQDSTLNGSHSSNSSVHNGSFNGNHYGANPTPPNKPAYTVEYLTQLLKDKKQLAAFPNVFHHLERLADDEINRVRVALFQFEFAKEPLHLPDSIGEVTSRQEKVFVPVKDFPEYNFVGRILGPRGMTAKQLEQETGCKIMVRGKGSMRDKNKEDMNRGKPNWEHLNEELHVLIQCEDTPNRIEVKMRRAIEEVNKLLVPAPEGEDELKKKQLMELAIINGTFSNRNQNQTQAAQMAAAAALVNGVKNPMLQLANSSAGLLGATNLASLPAALRTPNLAGAPLIMQQPKVGAAAAAANQANSQAAAAQAMALQQLNALAGANFMATPTSMASMGAAGLMPQAAEYQQLLLNSMHYDPNTLAQIQAAQQLQQHQIAAMLQAQAQAGQSAVAQFGDYSQADVSAGQFIRY</sequence>
<feature type="compositionally biased region" description="Polar residues" evidence="3">
    <location>
        <begin position="1"/>
        <end position="21"/>
    </location>
</feature>
<name>A0A914E657_9BILA</name>
<accession>A0A914E657</accession>
<dbReference type="FunFam" id="3.30.1370.10:FF:000028">
    <property type="entry name" value="protein quaking isoform X2"/>
    <property type="match status" value="1"/>
</dbReference>
<evidence type="ECO:0000256" key="2">
    <source>
        <dbReference type="PROSITE-ProRule" id="PRU00117"/>
    </source>
</evidence>
<evidence type="ECO:0000259" key="4">
    <source>
        <dbReference type="SMART" id="SM00322"/>
    </source>
</evidence>
<feature type="compositionally biased region" description="Low complexity" evidence="3">
    <location>
        <begin position="22"/>
        <end position="40"/>
    </location>
</feature>
<dbReference type="InterPro" id="IPR055256">
    <property type="entry name" value="KH_1_KHDC4/BBP-like"/>
</dbReference>
<evidence type="ECO:0000313" key="5">
    <source>
        <dbReference type="Proteomes" id="UP000887540"/>
    </source>
</evidence>